<dbReference type="AlphaFoldDB" id="A0A1I3H3S0"/>
<dbReference type="InterPro" id="IPR001330">
    <property type="entry name" value="Prenyltrans"/>
</dbReference>
<evidence type="ECO:0000256" key="6">
    <source>
        <dbReference type="ARBA" id="ARBA00022737"/>
    </source>
</evidence>
<evidence type="ECO:0000256" key="8">
    <source>
        <dbReference type="ARBA" id="ARBA00030816"/>
    </source>
</evidence>
<evidence type="ECO:0000256" key="7">
    <source>
        <dbReference type="ARBA" id="ARBA00022833"/>
    </source>
</evidence>
<dbReference type="GO" id="GO:0046872">
    <property type="term" value="F:metal ion binding"/>
    <property type="evidence" value="ECO:0007669"/>
    <property type="project" value="UniProtKB-KW"/>
</dbReference>
<dbReference type="InterPro" id="IPR008930">
    <property type="entry name" value="Terpenoid_cyclase/PrenylTrfase"/>
</dbReference>
<keyword evidence="7" id="KW-0862">Zinc</keyword>
<dbReference type="SUPFAM" id="SSF48239">
    <property type="entry name" value="Terpenoid cyclases/Protein prenyltransferases"/>
    <property type="match status" value="1"/>
</dbReference>
<dbReference type="Pfam" id="PF00432">
    <property type="entry name" value="Prenyltrans"/>
    <property type="match status" value="2"/>
</dbReference>
<organism evidence="11 12">
    <name type="scientific">Parapedobacter indicus</name>
    <dbReference type="NCBI Taxonomy" id="1477437"/>
    <lineage>
        <taxon>Bacteria</taxon>
        <taxon>Pseudomonadati</taxon>
        <taxon>Bacteroidota</taxon>
        <taxon>Sphingobacteriia</taxon>
        <taxon>Sphingobacteriales</taxon>
        <taxon>Sphingobacteriaceae</taxon>
        <taxon>Parapedobacter</taxon>
    </lineage>
</organism>
<sequence length="600" mass="67569">MIPLFSKNRERLMGMGLLLSLVISANGQTPVRVDHAATVAYVRSCQKPNGAFGPIDQMYTDVAWTFPAVRTLQLLGASLPDADSCLANGGQSWMEKAPWKNGPWYWSFYQKASLYALYGRNDHREPGIIPGSSWKFTYIPRKNYTEFRDYLKGIFFDMESLWHMTAGILALGGKIEKTDAVAKFIRSKQLAAGCFGNHLIHTHAAVRTLSTLHLPIPNRDACIRWIQACQQEDGGFGWSPDHPSASNRSDVWYTWAAVMALHELGTQPKQMQACIDWLNGLQNADGGFGDHPGWNSRLYSTYYAVEALQVLTDDAASAISRKTIVRPADQFIPEGVYHIYQTQHKTPVGGEGMVDSMVNLGFHLIGVKTKETDVLNEQGMSRTVREARAYAARKGYDIEIVDCPENYGHRLIWFDGQPADHVSNFMIPPEMDDTEHKQFLASYQAGKANLPWDDFKEQVIKPMVATGVLFYPELDYTLLNAYLVYDEGLYNDGGYNAVPGAHFGNIDWVRHFPYHERWVGKLPIVADGDAHGDMLAWQANLDQYRNVFLAKDNSLAGYVEAAKDGRSVCVIVMPEGEVRYYGAPPAVSYLKKHLDEWKWW</sequence>
<dbReference type="CDD" id="cd00688">
    <property type="entry name" value="ISOPREN_C2_like"/>
    <property type="match status" value="1"/>
</dbReference>
<comment type="similarity">
    <text evidence="2">Belongs to the protein prenyltransferase subunit beta family.</text>
</comment>
<evidence type="ECO:0000313" key="11">
    <source>
        <dbReference type="EMBL" id="SFI30364.1"/>
    </source>
</evidence>
<name>A0A1I3H3S0_9SPHI</name>
<evidence type="ECO:0000256" key="3">
    <source>
        <dbReference type="ARBA" id="ARBA00022602"/>
    </source>
</evidence>
<evidence type="ECO:0000313" key="12">
    <source>
        <dbReference type="Proteomes" id="UP000198670"/>
    </source>
</evidence>
<evidence type="ECO:0000256" key="1">
    <source>
        <dbReference type="ARBA" id="ARBA00001947"/>
    </source>
</evidence>
<dbReference type="EMBL" id="FOQO01000003">
    <property type="protein sequence ID" value="SFI30364.1"/>
    <property type="molecule type" value="Genomic_DNA"/>
</dbReference>
<dbReference type="Gene3D" id="1.50.10.20">
    <property type="match status" value="1"/>
</dbReference>
<dbReference type="STRING" id="1477437.SAMN05444682_103213"/>
<evidence type="ECO:0000259" key="10">
    <source>
        <dbReference type="Pfam" id="PF00432"/>
    </source>
</evidence>
<feature type="domain" description="Prenyltransferase alpha-alpha toroid" evidence="10">
    <location>
        <begin position="155"/>
        <end position="316"/>
    </location>
</feature>
<evidence type="ECO:0000256" key="9">
    <source>
        <dbReference type="ARBA" id="ARBA00032766"/>
    </source>
</evidence>
<dbReference type="InterPro" id="IPR045089">
    <property type="entry name" value="PGGT1B-like"/>
</dbReference>
<evidence type="ECO:0000256" key="4">
    <source>
        <dbReference type="ARBA" id="ARBA00022679"/>
    </source>
</evidence>
<dbReference type="Proteomes" id="UP000198670">
    <property type="component" value="Unassembled WGS sequence"/>
</dbReference>
<dbReference type="GO" id="GO:0008318">
    <property type="term" value="F:protein prenyltransferase activity"/>
    <property type="evidence" value="ECO:0007669"/>
    <property type="project" value="InterPro"/>
</dbReference>
<keyword evidence="4 11" id="KW-0808">Transferase</keyword>
<gene>
    <name evidence="11" type="ORF">SAMN05444682_103213</name>
</gene>
<dbReference type="PANTHER" id="PTHR11774:SF11">
    <property type="entry name" value="GERANYLGERANYL TRANSFERASE TYPE-2 SUBUNIT BETA"/>
    <property type="match status" value="1"/>
</dbReference>
<keyword evidence="12" id="KW-1185">Reference proteome</keyword>
<keyword evidence="6" id="KW-0677">Repeat</keyword>
<reference evidence="11 12" key="1">
    <citation type="submission" date="2016-10" db="EMBL/GenBank/DDBJ databases">
        <authorList>
            <person name="de Groot N.N."/>
        </authorList>
    </citation>
    <scope>NUCLEOTIDE SEQUENCE [LARGE SCALE GENOMIC DNA]</scope>
    <source>
        <strain evidence="11 12">RK1</strain>
    </source>
</reference>
<dbReference type="OrthoDB" id="9758578at2"/>
<feature type="domain" description="Prenyltransferase alpha-alpha toroid" evidence="10">
    <location>
        <begin position="28"/>
        <end position="76"/>
    </location>
</feature>
<comment type="cofactor">
    <cofactor evidence="1">
        <name>Zn(2+)</name>
        <dbReference type="ChEBI" id="CHEBI:29105"/>
    </cofactor>
</comment>
<protein>
    <recommendedName>
        <fullName evidence="8">Geranylgeranyl transferase type II subunit beta</fullName>
    </recommendedName>
    <alternativeName>
        <fullName evidence="9">Type II protein geranyl-geranyltransferase subunit beta</fullName>
    </alternativeName>
</protein>
<evidence type="ECO:0000256" key="5">
    <source>
        <dbReference type="ARBA" id="ARBA00022723"/>
    </source>
</evidence>
<dbReference type="RefSeq" id="WP_090626008.1">
    <property type="nucleotide sequence ID" value="NZ_FOQO01000003.1"/>
</dbReference>
<dbReference type="PANTHER" id="PTHR11774">
    <property type="entry name" value="GERANYLGERANYL TRANSFERASE TYPE BETA SUBUNIT"/>
    <property type="match status" value="1"/>
</dbReference>
<keyword evidence="5" id="KW-0479">Metal-binding</keyword>
<proteinExistence type="inferred from homology"/>
<evidence type="ECO:0000256" key="2">
    <source>
        <dbReference type="ARBA" id="ARBA00010497"/>
    </source>
</evidence>
<accession>A0A1I3H3S0</accession>
<keyword evidence="3" id="KW-0637">Prenyltransferase</keyword>